<sequence>MWLLNAKTYALKFFHTAKTAPPYAILSHTWEDDEVLFKDMDDLEKAKAKSGWQKIEYICRQALEDGLQWAWVDTCCIDKSSSAELSEAINSMFKWHECSTVCYVYLCDVTMTAALRDDAPTVSEWLERADRRAPVGPTISSFGRYSIETLWRFHVGDFRTVIYEIMFGIKNDHEGYTRPCNELDISLIDTLGAFSTAKWWSRGWTLQELLAPRNLVFMDQHWQQIARLSELVVTVSTISSVDVEVLLKTAPLKSRCIAERLSWASKRSTTREEDTAYALLGIFDANMPLLYGERSRAFERLQEVISQRSNDLSIYAWPRQPTVDKHLIGIGT</sequence>
<organism evidence="2 3">
    <name type="scientific">Hortaea werneckii</name>
    <name type="common">Black yeast</name>
    <name type="synonym">Cladosporium werneckii</name>
    <dbReference type="NCBI Taxonomy" id="91943"/>
    <lineage>
        <taxon>Eukaryota</taxon>
        <taxon>Fungi</taxon>
        <taxon>Dikarya</taxon>
        <taxon>Ascomycota</taxon>
        <taxon>Pezizomycotina</taxon>
        <taxon>Dothideomycetes</taxon>
        <taxon>Dothideomycetidae</taxon>
        <taxon>Mycosphaerellales</taxon>
        <taxon>Teratosphaeriaceae</taxon>
        <taxon>Hortaea</taxon>
    </lineage>
</organism>
<gene>
    <name evidence="2" type="ORF">D0868_00996</name>
</gene>
<accession>A0A3M6ZJC4</accession>
<evidence type="ECO:0000313" key="3">
    <source>
        <dbReference type="Proteomes" id="UP000282582"/>
    </source>
</evidence>
<evidence type="ECO:0000259" key="1">
    <source>
        <dbReference type="Pfam" id="PF06985"/>
    </source>
</evidence>
<dbReference type="PANTHER" id="PTHR10622">
    <property type="entry name" value="HET DOMAIN-CONTAINING PROTEIN"/>
    <property type="match status" value="1"/>
</dbReference>
<dbReference type="InterPro" id="IPR010730">
    <property type="entry name" value="HET"/>
</dbReference>
<protein>
    <recommendedName>
        <fullName evidence="1">Heterokaryon incompatibility domain-containing protein</fullName>
    </recommendedName>
</protein>
<reference evidence="2 3" key="1">
    <citation type="journal article" date="2018" name="BMC Genomics">
        <title>Genomic evidence for intraspecific hybridization in a clonal and extremely halotolerant yeast.</title>
        <authorList>
            <person name="Gostincar C."/>
            <person name="Stajich J.E."/>
            <person name="Zupancic J."/>
            <person name="Zalar P."/>
            <person name="Gunde-Cimerman N."/>
        </authorList>
    </citation>
    <scope>NUCLEOTIDE SEQUENCE [LARGE SCALE GENOMIC DNA]</scope>
    <source>
        <strain evidence="2 3">EXF-6654</strain>
    </source>
</reference>
<comment type="caution">
    <text evidence="2">The sequence shown here is derived from an EMBL/GenBank/DDBJ whole genome shotgun (WGS) entry which is preliminary data.</text>
</comment>
<dbReference type="EMBL" id="QWIK01000040">
    <property type="protein sequence ID" value="RMY15232.1"/>
    <property type="molecule type" value="Genomic_DNA"/>
</dbReference>
<proteinExistence type="predicted"/>
<dbReference type="Pfam" id="PF06985">
    <property type="entry name" value="HET"/>
    <property type="match status" value="1"/>
</dbReference>
<dbReference type="Proteomes" id="UP000282582">
    <property type="component" value="Unassembled WGS sequence"/>
</dbReference>
<feature type="domain" description="Heterokaryon incompatibility" evidence="1">
    <location>
        <begin position="23"/>
        <end position="208"/>
    </location>
</feature>
<dbReference type="VEuPathDB" id="FungiDB:BTJ68_03891"/>
<name>A0A3M6ZJC4_HORWE</name>
<dbReference type="AlphaFoldDB" id="A0A3M6ZJC4"/>
<dbReference type="PANTHER" id="PTHR10622:SF10">
    <property type="entry name" value="HET DOMAIN-CONTAINING PROTEIN"/>
    <property type="match status" value="1"/>
</dbReference>
<evidence type="ECO:0000313" key="2">
    <source>
        <dbReference type="EMBL" id="RMY15232.1"/>
    </source>
</evidence>